<gene>
    <name evidence="3" type="ORF">SAMN02745673_03740</name>
</gene>
<keyword evidence="2" id="KW-0812">Transmembrane</keyword>
<dbReference type="Proteomes" id="UP000190637">
    <property type="component" value="Unassembled WGS sequence"/>
</dbReference>
<feature type="compositionally biased region" description="Pro residues" evidence="1">
    <location>
        <begin position="60"/>
        <end position="111"/>
    </location>
</feature>
<keyword evidence="2" id="KW-1133">Transmembrane helix</keyword>
<dbReference type="EMBL" id="FUWS01000010">
    <property type="protein sequence ID" value="SKA29605.1"/>
    <property type="molecule type" value="Genomic_DNA"/>
</dbReference>
<dbReference type="AlphaFoldDB" id="A0A1T4SN46"/>
<proteinExistence type="predicted"/>
<evidence type="ECO:0000313" key="3">
    <source>
        <dbReference type="EMBL" id="SKA29605.1"/>
    </source>
</evidence>
<dbReference type="STRING" id="1122192.SAMN02745673_03740"/>
<keyword evidence="2" id="KW-0472">Membrane</keyword>
<keyword evidence="4" id="KW-1185">Reference proteome</keyword>
<name>A0A1T4SN46_9ACTN</name>
<feature type="transmembrane region" description="Helical" evidence="2">
    <location>
        <begin position="125"/>
        <end position="149"/>
    </location>
</feature>
<evidence type="ECO:0000256" key="2">
    <source>
        <dbReference type="SAM" id="Phobius"/>
    </source>
</evidence>
<protein>
    <submittedName>
        <fullName evidence="3">Uncharacterized protein</fullName>
    </submittedName>
</protein>
<accession>A0A1T4SN46</accession>
<reference evidence="3 4" key="1">
    <citation type="submission" date="2017-02" db="EMBL/GenBank/DDBJ databases">
        <authorList>
            <person name="Peterson S.W."/>
        </authorList>
    </citation>
    <scope>NUCLEOTIDE SEQUENCE [LARGE SCALE GENOMIC DNA]</scope>
    <source>
        <strain evidence="3 4">DSM 45154</strain>
    </source>
</reference>
<evidence type="ECO:0000313" key="4">
    <source>
        <dbReference type="Proteomes" id="UP000190637"/>
    </source>
</evidence>
<sequence>MTQPPYGGPTGEPSGPPPGGPSGPSGAHGPSFEGSSGPSGPHVPPSGGPSGPSYPSGSYGPPPGGPGGPAGPPPGGPGGPAGPPPGGPYGPPPGGHPGAYGPPPPNGPYGPNPYTTAPKKNNGCLVASIIAAVIAVVLVLGVVSAVFLLSGEEDEGYAATPSCSVAEGASLSLLVPDYQADRQEPIDTGGQDWWDGYECSWITPTTSSGTPAFAYMIVMRNQDRPGTTGQEETVTDLETQTAGYSTTPVEGLGDEALSWYDGAEELGCVGVRMSNIFFSTCYDAATDYAYTESIPEEEAVDGAVSIARDAAEAIRNGGY</sequence>
<feature type="region of interest" description="Disordered" evidence="1">
    <location>
        <begin position="1"/>
        <end position="114"/>
    </location>
</feature>
<evidence type="ECO:0000256" key="1">
    <source>
        <dbReference type="SAM" id="MobiDB-lite"/>
    </source>
</evidence>
<organism evidence="3 4">
    <name type="scientific">Marinactinospora thermotolerans DSM 45154</name>
    <dbReference type="NCBI Taxonomy" id="1122192"/>
    <lineage>
        <taxon>Bacteria</taxon>
        <taxon>Bacillati</taxon>
        <taxon>Actinomycetota</taxon>
        <taxon>Actinomycetes</taxon>
        <taxon>Streptosporangiales</taxon>
        <taxon>Nocardiopsidaceae</taxon>
        <taxon>Marinactinospora</taxon>
    </lineage>
</organism>
<feature type="compositionally biased region" description="Low complexity" evidence="1">
    <location>
        <begin position="24"/>
        <end position="40"/>
    </location>
</feature>